<dbReference type="EMBL" id="JAGSOT010000023">
    <property type="protein sequence ID" value="MBR7796208.1"/>
    <property type="molecule type" value="Genomic_DNA"/>
</dbReference>
<keyword evidence="8" id="KW-1185">Reference proteome</keyword>
<feature type="domain" description="DUF1232" evidence="6">
    <location>
        <begin position="37"/>
        <end position="70"/>
    </location>
</feature>
<name>A0A941DZI3_9BACI</name>
<protein>
    <submittedName>
        <fullName evidence="7">DUF1232 domain-containing protein</fullName>
    </submittedName>
</protein>
<evidence type="ECO:0000259" key="6">
    <source>
        <dbReference type="Pfam" id="PF06803"/>
    </source>
</evidence>
<evidence type="ECO:0000313" key="8">
    <source>
        <dbReference type="Proteomes" id="UP000675284"/>
    </source>
</evidence>
<dbReference type="Pfam" id="PF06803">
    <property type="entry name" value="DUF1232"/>
    <property type="match status" value="1"/>
</dbReference>
<evidence type="ECO:0000256" key="5">
    <source>
        <dbReference type="SAM" id="Phobius"/>
    </source>
</evidence>
<dbReference type="GO" id="GO:0012505">
    <property type="term" value="C:endomembrane system"/>
    <property type="evidence" value="ECO:0007669"/>
    <property type="project" value="UniProtKB-SubCell"/>
</dbReference>
<organism evidence="7 8">
    <name type="scientific">Virgibacillus salarius</name>
    <dbReference type="NCBI Taxonomy" id="447199"/>
    <lineage>
        <taxon>Bacteria</taxon>
        <taxon>Bacillati</taxon>
        <taxon>Bacillota</taxon>
        <taxon>Bacilli</taxon>
        <taxon>Bacillales</taxon>
        <taxon>Bacillaceae</taxon>
        <taxon>Virgibacillus</taxon>
    </lineage>
</organism>
<evidence type="ECO:0000256" key="3">
    <source>
        <dbReference type="ARBA" id="ARBA00022989"/>
    </source>
</evidence>
<evidence type="ECO:0000256" key="4">
    <source>
        <dbReference type="ARBA" id="ARBA00023136"/>
    </source>
</evidence>
<reference evidence="7" key="1">
    <citation type="submission" date="2021-04" db="EMBL/GenBank/DDBJ databases">
        <title>Isolation and polyphasic classification of algal microorganism.</title>
        <authorList>
            <person name="Wang S."/>
        </authorList>
    </citation>
    <scope>NUCLEOTIDE SEQUENCE</scope>
    <source>
        <strain evidence="7">720a</strain>
    </source>
</reference>
<keyword evidence="2 5" id="KW-0812">Transmembrane</keyword>
<dbReference type="InterPro" id="IPR016941">
    <property type="entry name" value="UCP029962"/>
</dbReference>
<keyword evidence="3 5" id="KW-1133">Transmembrane helix</keyword>
<accession>A0A941DZI3</accession>
<dbReference type="InterPro" id="IPR010652">
    <property type="entry name" value="DUF1232"/>
</dbReference>
<dbReference type="PIRSF" id="PIRSF029962">
    <property type="entry name" value="UCP029962"/>
    <property type="match status" value="1"/>
</dbReference>
<evidence type="ECO:0000256" key="1">
    <source>
        <dbReference type="ARBA" id="ARBA00004127"/>
    </source>
</evidence>
<comment type="subcellular location">
    <subcellularLocation>
        <location evidence="1">Endomembrane system</location>
        <topology evidence="1">Multi-pass membrane protein</topology>
    </subcellularLocation>
</comment>
<gene>
    <name evidence="7" type="ORF">KCX74_09145</name>
</gene>
<keyword evidence="4 5" id="KW-0472">Membrane</keyword>
<feature type="transmembrane region" description="Helical" evidence="5">
    <location>
        <begin position="32"/>
        <end position="50"/>
    </location>
</feature>
<dbReference type="RefSeq" id="WP_026680325.1">
    <property type="nucleotide sequence ID" value="NZ_BAAACY010000028.1"/>
</dbReference>
<dbReference type="Proteomes" id="UP000675284">
    <property type="component" value="Unassembled WGS sequence"/>
</dbReference>
<sequence>MKKVLRRIRFLFTFPRSVPFIKDFFIAEDIATAKKLLFAGFIIGYFLLPFDLIPDFLLGFGLLDDVTVAIFLLQWMVKMAPQSLKEKYSF</sequence>
<evidence type="ECO:0000313" key="7">
    <source>
        <dbReference type="EMBL" id="MBR7796208.1"/>
    </source>
</evidence>
<dbReference type="AlphaFoldDB" id="A0A941DZI3"/>
<proteinExistence type="predicted"/>
<evidence type="ECO:0000256" key="2">
    <source>
        <dbReference type="ARBA" id="ARBA00022692"/>
    </source>
</evidence>
<comment type="caution">
    <text evidence="7">The sequence shown here is derived from an EMBL/GenBank/DDBJ whole genome shotgun (WGS) entry which is preliminary data.</text>
</comment>